<dbReference type="SUPFAM" id="SSF53474">
    <property type="entry name" value="alpha/beta-Hydrolases"/>
    <property type="match status" value="1"/>
</dbReference>
<dbReference type="InterPro" id="IPR029058">
    <property type="entry name" value="AB_hydrolase_fold"/>
</dbReference>
<dbReference type="OrthoDB" id="5592486at2759"/>
<dbReference type="InterPro" id="IPR007751">
    <property type="entry name" value="DUF676_lipase-like"/>
</dbReference>
<evidence type="ECO:0000256" key="1">
    <source>
        <dbReference type="ARBA" id="ARBA00007920"/>
    </source>
</evidence>
<sequence>MILSVVNHEEHLLTYDTPKPHYQIPKYPIVLCHGFSGFDHLFQLPMFSTLPPLTDKFKNLFNKKIQSSSSAATSSASQLSNNETVQNMGIDNKSLINNSNTKYLIEYWNGIKKNLQVHGCNVLIAKVPPFASIETRASILDKFLINSLPYIRENNKHLPTNKPIKINLIAHSMGGLDCRYLIHQNEKFPNNHYEIVSLTTISTPHRGTSIANFLINSLPNYLIENYFPSIFQLTTNYAKNFNTKIIDNPNVKYFSYGAKMNPDPTSMFLITWKIINDIEGPNDGMVSLKSCKWGEFKGFLDDVDHADLINWMGILKKTKLALGISNFNPNYFYLDIINNLAINNL</sequence>
<accession>A0A9P7BHE4</accession>
<dbReference type="Proteomes" id="UP000697127">
    <property type="component" value="Unassembled WGS sequence"/>
</dbReference>
<dbReference type="Pfam" id="PF05057">
    <property type="entry name" value="DUF676"/>
    <property type="match status" value="1"/>
</dbReference>
<evidence type="ECO:0000313" key="4">
    <source>
        <dbReference type="Proteomes" id="UP000697127"/>
    </source>
</evidence>
<organism evidence="3 4">
    <name type="scientific">Pichia californica</name>
    <dbReference type="NCBI Taxonomy" id="460514"/>
    <lineage>
        <taxon>Eukaryota</taxon>
        <taxon>Fungi</taxon>
        <taxon>Dikarya</taxon>
        <taxon>Ascomycota</taxon>
        <taxon>Saccharomycotina</taxon>
        <taxon>Pichiomycetes</taxon>
        <taxon>Pichiales</taxon>
        <taxon>Pichiaceae</taxon>
        <taxon>Pichia</taxon>
    </lineage>
</organism>
<reference evidence="3" key="1">
    <citation type="submission" date="2020-11" db="EMBL/GenBank/DDBJ databases">
        <title>Kefir isolates.</title>
        <authorList>
            <person name="Marcisauskas S."/>
            <person name="Kim Y."/>
            <person name="Blasche S."/>
        </authorList>
    </citation>
    <scope>NUCLEOTIDE SEQUENCE</scope>
    <source>
        <strain evidence="3">Olga-1</strain>
    </source>
</reference>
<feature type="domain" description="DUF676" evidence="2">
    <location>
        <begin position="151"/>
        <end position="214"/>
    </location>
</feature>
<comment type="caution">
    <text evidence="3">The sequence shown here is derived from an EMBL/GenBank/DDBJ whole genome shotgun (WGS) entry which is preliminary data.</text>
</comment>
<keyword evidence="4" id="KW-1185">Reference proteome</keyword>
<dbReference type="AlphaFoldDB" id="A0A9P7BHE4"/>
<dbReference type="Gene3D" id="3.40.50.1820">
    <property type="entry name" value="alpha/beta hydrolase"/>
    <property type="match status" value="1"/>
</dbReference>
<proteinExistence type="inferred from homology"/>
<dbReference type="EMBL" id="PUHW01000005">
    <property type="protein sequence ID" value="KAG0691216.1"/>
    <property type="molecule type" value="Genomic_DNA"/>
</dbReference>
<protein>
    <recommendedName>
        <fullName evidence="2">DUF676 domain-containing protein</fullName>
    </recommendedName>
</protein>
<comment type="similarity">
    <text evidence="1">Belongs to the putative lipase ROG1 family.</text>
</comment>
<dbReference type="PANTHER" id="PTHR11440">
    <property type="entry name" value="LECITHIN-CHOLESTEROL ACYLTRANSFERASE-RELATED"/>
    <property type="match status" value="1"/>
</dbReference>
<evidence type="ECO:0000259" key="2">
    <source>
        <dbReference type="Pfam" id="PF05057"/>
    </source>
</evidence>
<evidence type="ECO:0000313" key="3">
    <source>
        <dbReference type="EMBL" id="KAG0691216.1"/>
    </source>
</evidence>
<name>A0A9P7BHE4_9ASCO</name>
<gene>
    <name evidence="3" type="ORF">C6P40_004028</name>
</gene>